<dbReference type="RefSeq" id="WP_211847490.1">
    <property type="nucleotide sequence ID" value="NZ_JAAEDL010000015.1"/>
</dbReference>
<dbReference type="Proteomes" id="UP001138709">
    <property type="component" value="Unassembled WGS sequence"/>
</dbReference>
<evidence type="ECO:0000256" key="4">
    <source>
        <dbReference type="ARBA" id="ARBA00023163"/>
    </source>
</evidence>
<name>A0A9X9XE19_9PROT</name>
<evidence type="ECO:0000313" key="7">
    <source>
        <dbReference type="EMBL" id="MBR0681955.1"/>
    </source>
</evidence>
<evidence type="ECO:0000313" key="8">
    <source>
        <dbReference type="Proteomes" id="UP001138709"/>
    </source>
</evidence>
<dbReference type="GO" id="GO:0003677">
    <property type="term" value="F:DNA binding"/>
    <property type="evidence" value="ECO:0007669"/>
    <property type="project" value="UniProtKB-KW"/>
</dbReference>
<feature type="region of interest" description="Disordered" evidence="5">
    <location>
        <begin position="64"/>
        <end position="102"/>
    </location>
</feature>
<accession>A0A9X9XE19</accession>
<protein>
    <submittedName>
        <fullName evidence="7">Transcriptional regulator</fullName>
    </submittedName>
</protein>
<evidence type="ECO:0000256" key="1">
    <source>
        <dbReference type="ARBA" id="ARBA00006157"/>
    </source>
</evidence>
<dbReference type="Pfam" id="PF13693">
    <property type="entry name" value="HTH_35"/>
    <property type="match status" value="1"/>
</dbReference>
<dbReference type="InterPro" id="IPR010982">
    <property type="entry name" value="Lambda_DNA-bd_dom_sf"/>
</dbReference>
<evidence type="ECO:0000256" key="5">
    <source>
        <dbReference type="SAM" id="MobiDB-lite"/>
    </source>
</evidence>
<comment type="caution">
    <text evidence="7">The sequence shown here is derived from an EMBL/GenBank/DDBJ whole genome shotgun (WGS) entry which is preliminary data.</text>
</comment>
<keyword evidence="2" id="KW-0805">Transcription regulation</keyword>
<proteinExistence type="inferred from homology"/>
<dbReference type="EMBL" id="JAAEDL010000015">
    <property type="protein sequence ID" value="MBR0681955.1"/>
    <property type="molecule type" value="Genomic_DNA"/>
</dbReference>
<organism evidence="7 8">
    <name type="scientific">Neoroseomonas eburnea</name>
    <dbReference type="NCBI Taxonomy" id="1346889"/>
    <lineage>
        <taxon>Bacteria</taxon>
        <taxon>Pseudomonadati</taxon>
        <taxon>Pseudomonadota</taxon>
        <taxon>Alphaproteobacteria</taxon>
        <taxon>Acetobacterales</taxon>
        <taxon>Acetobacteraceae</taxon>
        <taxon>Neoroseomonas</taxon>
    </lineage>
</organism>
<reference evidence="7" key="2">
    <citation type="journal article" date="2021" name="Syst. Appl. Microbiol.">
        <title>Roseomonas hellenica sp. nov., isolated from roots of wild-growing Alkanna tinctoria.</title>
        <authorList>
            <person name="Rat A."/>
            <person name="Naranjo H.D."/>
            <person name="Lebbe L."/>
            <person name="Cnockaert M."/>
            <person name="Krigas N."/>
            <person name="Grigoriadou K."/>
            <person name="Maloupa E."/>
            <person name="Willems A."/>
        </authorList>
    </citation>
    <scope>NUCLEOTIDE SEQUENCE</scope>
    <source>
        <strain evidence="7">LMG 31228</strain>
    </source>
</reference>
<keyword evidence="4" id="KW-0804">Transcription</keyword>
<evidence type="ECO:0000259" key="6">
    <source>
        <dbReference type="Pfam" id="PF13693"/>
    </source>
</evidence>
<gene>
    <name evidence="7" type="ORF">GXW74_15780</name>
</gene>
<reference evidence="7" key="1">
    <citation type="submission" date="2020-01" db="EMBL/GenBank/DDBJ databases">
        <authorList>
            <person name="Rat A."/>
        </authorList>
    </citation>
    <scope>NUCLEOTIDE SEQUENCE</scope>
    <source>
        <strain evidence="7">LMG 31228</strain>
    </source>
</reference>
<feature type="domain" description="Ner winged helix-turn-helix DNA-binding" evidence="6">
    <location>
        <begin position="7"/>
        <end position="75"/>
    </location>
</feature>
<keyword evidence="8" id="KW-1185">Reference proteome</keyword>
<dbReference type="AlphaFoldDB" id="A0A9X9XE19"/>
<keyword evidence="3" id="KW-0238">DNA-binding</keyword>
<evidence type="ECO:0000256" key="3">
    <source>
        <dbReference type="ARBA" id="ARBA00023125"/>
    </source>
</evidence>
<dbReference type="SUPFAM" id="SSF47413">
    <property type="entry name" value="lambda repressor-like DNA-binding domains"/>
    <property type="match status" value="1"/>
</dbReference>
<dbReference type="Gene3D" id="1.10.260.40">
    <property type="entry name" value="lambda repressor-like DNA-binding domains"/>
    <property type="match status" value="1"/>
</dbReference>
<dbReference type="InterPro" id="IPR038722">
    <property type="entry name" value="Ner_HTH_dom"/>
</dbReference>
<sequence>MQQRPEDWHPEDIKAAVRKSGTTMSALSRAAGLSVGAAKRALDVPWPRAEAIIAARLGVEPQDIWPSRYDRNGLPLKGRPVSVTADRSRSAPTPHRQKSEAA</sequence>
<comment type="similarity">
    <text evidence="1">Belongs to the ner transcriptional regulatory family.</text>
</comment>
<evidence type="ECO:0000256" key="2">
    <source>
        <dbReference type="ARBA" id="ARBA00023015"/>
    </source>
</evidence>